<dbReference type="AlphaFoldDB" id="A0A146G8K7"/>
<dbReference type="SUPFAM" id="SSF46785">
    <property type="entry name" value="Winged helix' DNA-binding domain"/>
    <property type="match status" value="1"/>
</dbReference>
<dbReference type="OrthoDB" id="193303at2"/>
<evidence type="ECO:0000313" key="1">
    <source>
        <dbReference type="EMBL" id="GAT33840.1"/>
    </source>
</evidence>
<proteinExistence type="predicted"/>
<accession>A0A146G8K7</accession>
<dbReference type="STRING" id="690879.TSACC_22260"/>
<dbReference type="EMBL" id="BDCO01000002">
    <property type="protein sequence ID" value="GAT33840.1"/>
    <property type="molecule type" value="Genomic_DNA"/>
</dbReference>
<sequence length="208" mass="23352">MQRLLAQIGRTQRLNAINVLKRSAGLTVRELAGELGMSYMGAKQICLDLEKDGFLQTFRRHHGVGRPEILYSLTEKAQALFPQADNAVVLSLLDQARKLFGAGTPEKLLFLHYQKLAEGYVSKLGDITDPMERAQKFARIRDQEGYIANVLEEPLRIVERHHPLKGVVDSYPEIAAMEKDLFQKVLRQSVTREQTGSGAGMQTVYVLS</sequence>
<name>A0A146G8K7_TERSA</name>
<dbReference type="Gene3D" id="1.10.10.10">
    <property type="entry name" value="Winged helix-like DNA-binding domain superfamily/Winged helix DNA-binding domain"/>
    <property type="match status" value="1"/>
</dbReference>
<reference evidence="2" key="1">
    <citation type="journal article" date="2017" name="Genome Announc.">
        <title>Draft Genome Sequence of Terrimicrobium sacchariphilum NM-5T, a Facultative Anaerobic Soil Bacterium of the Class Spartobacteria.</title>
        <authorList>
            <person name="Qiu Y.L."/>
            <person name="Tourlousse D.M."/>
            <person name="Matsuura N."/>
            <person name="Ohashi A."/>
            <person name="Sekiguchi Y."/>
        </authorList>
    </citation>
    <scope>NUCLEOTIDE SEQUENCE [LARGE SCALE GENOMIC DNA]</scope>
    <source>
        <strain evidence="2">NM-5</strain>
    </source>
</reference>
<protein>
    <submittedName>
        <fullName evidence="1">Predicted transcriptional regulator, ArsR family</fullName>
    </submittedName>
</protein>
<gene>
    <name evidence="1" type="ORF">TSACC_22260</name>
</gene>
<dbReference type="RefSeq" id="WP_075079527.1">
    <property type="nucleotide sequence ID" value="NZ_BDCO01000002.1"/>
</dbReference>
<evidence type="ECO:0000313" key="2">
    <source>
        <dbReference type="Proteomes" id="UP000076023"/>
    </source>
</evidence>
<keyword evidence="2" id="KW-1185">Reference proteome</keyword>
<comment type="caution">
    <text evidence="1">The sequence shown here is derived from an EMBL/GenBank/DDBJ whole genome shotgun (WGS) entry which is preliminary data.</text>
</comment>
<dbReference type="InParanoid" id="A0A146G8K7"/>
<dbReference type="InterPro" id="IPR036390">
    <property type="entry name" value="WH_DNA-bd_sf"/>
</dbReference>
<organism evidence="1 2">
    <name type="scientific">Terrimicrobium sacchariphilum</name>
    <dbReference type="NCBI Taxonomy" id="690879"/>
    <lineage>
        <taxon>Bacteria</taxon>
        <taxon>Pseudomonadati</taxon>
        <taxon>Verrucomicrobiota</taxon>
        <taxon>Terrimicrobiia</taxon>
        <taxon>Terrimicrobiales</taxon>
        <taxon>Terrimicrobiaceae</taxon>
        <taxon>Terrimicrobium</taxon>
    </lineage>
</organism>
<dbReference type="Proteomes" id="UP000076023">
    <property type="component" value="Unassembled WGS sequence"/>
</dbReference>
<dbReference type="InterPro" id="IPR036388">
    <property type="entry name" value="WH-like_DNA-bd_sf"/>
</dbReference>